<accession>L0GKW0</accession>
<dbReference type="PATRIC" id="fig|644801.3.peg.2825"/>
<evidence type="ECO:0000313" key="3">
    <source>
        <dbReference type="EMBL" id="AGA87398.1"/>
    </source>
</evidence>
<name>L0GKW0_STUST</name>
<dbReference type="SMART" id="SM00530">
    <property type="entry name" value="HTH_XRE"/>
    <property type="match status" value="1"/>
</dbReference>
<dbReference type="PANTHER" id="PTHR36924:SF1">
    <property type="entry name" value="ANTITOXIN HIGA-1"/>
    <property type="match status" value="1"/>
</dbReference>
<dbReference type="Proteomes" id="UP000010820">
    <property type="component" value="Chromosome"/>
</dbReference>
<reference evidence="3 4" key="1">
    <citation type="submission" date="2011-10" db="EMBL/GenBank/DDBJ databases">
        <title>Complete sequence of chromosome of Pseudomonas stutzeri RCH2.</title>
        <authorList>
            <consortium name="US DOE Joint Genome Institute"/>
            <person name="Lucas S."/>
            <person name="Han J."/>
            <person name="Lapidus A."/>
            <person name="Cheng J.-F."/>
            <person name="Goodwin L."/>
            <person name="Pitluck S."/>
            <person name="Peters L."/>
            <person name="Ovchinnikova G."/>
            <person name="Zeytun A."/>
            <person name="Lu M."/>
            <person name="Detter J.C."/>
            <person name="Han C."/>
            <person name="Tapia R."/>
            <person name="Land M."/>
            <person name="Hauser L."/>
            <person name="Kyrpides N."/>
            <person name="Ivanova N."/>
            <person name="Pagani I."/>
            <person name="Chakraborty R."/>
            <person name="Arkin A."/>
            <person name="Dehal P."/>
            <person name="Wall J."/>
            <person name="Hazen T."/>
            <person name="Woyke T."/>
        </authorList>
    </citation>
    <scope>NUCLEOTIDE SEQUENCE [LARGE SCALE GENOMIC DNA]</scope>
    <source>
        <strain evidence="3 4">RCH2</strain>
    </source>
</reference>
<sequence length="126" mass="13883">MSMHNPPHPGEFITNIYLEPNGISGRELAEKLGVAPSTLSRVLNGTSRVTPEMALRLSVALGRSPESWLAMQDAYDLRVARQHVGKQAMLELADDAYLAEVVRARCDEPTVRLDIDSLIAQAERTN</sequence>
<evidence type="ECO:0000259" key="2">
    <source>
        <dbReference type="PROSITE" id="PS50943"/>
    </source>
</evidence>
<dbReference type="PANTHER" id="PTHR36924">
    <property type="entry name" value="ANTITOXIN HIGA-1"/>
    <property type="match status" value="1"/>
</dbReference>
<dbReference type="NCBIfam" id="TIGR02607">
    <property type="entry name" value="antidote_HigA"/>
    <property type="match status" value="1"/>
</dbReference>
<feature type="domain" description="HTH cro/C1-type" evidence="2">
    <location>
        <begin position="26"/>
        <end position="68"/>
    </location>
</feature>
<dbReference type="Pfam" id="PF01381">
    <property type="entry name" value="HTH_3"/>
    <property type="match status" value="1"/>
</dbReference>
<dbReference type="AlphaFoldDB" id="L0GKW0"/>
<dbReference type="InterPro" id="IPR010982">
    <property type="entry name" value="Lambda_DNA-bd_dom_sf"/>
</dbReference>
<dbReference type="SUPFAM" id="SSF47413">
    <property type="entry name" value="lambda repressor-like DNA-binding domains"/>
    <property type="match status" value="1"/>
</dbReference>
<gene>
    <name evidence="3" type="ORF">Psest_2894</name>
</gene>
<dbReference type="PROSITE" id="PS50943">
    <property type="entry name" value="HTH_CROC1"/>
    <property type="match status" value="1"/>
</dbReference>
<dbReference type="GO" id="GO:0003677">
    <property type="term" value="F:DNA binding"/>
    <property type="evidence" value="ECO:0007669"/>
    <property type="project" value="UniProtKB-KW"/>
</dbReference>
<keyword evidence="1" id="KW-0238">DNA-binding</keyword>
<dbReference type="eggNOG" id="COG3093">
    <property type="taxonomic scope" value="Bacteria"/>
</dbReference>
<protein>
    <submittedName>
        <fullName evidence="3">Addiction module antidote protein, HigA family</fullName>
    </submittedName>
</protein>
<organism evidence="3 4">
    <name type="scientific">Stutzerimonas stutzeri RCH2</name>
    <dbReference type="NCBI Taxonomy" id="644801"/>
    <lineage>
        <taxon>Bacteria</taxon>
        <taxon>Pseudomonadati</taxon>
        <taxon>Pseudomonadota</taxon>
        <taxon>Gammaproteobacteria</taxon>
        <taxon>Pseudomonadales</taxon>
        <taxon>Pseudomonadaceae</taxon>
        <taxon>Stutzerimonas</taxon>
    </lineage>
</organism>
<evidence type="ECO:0000256" key="1">
    <source>
        <dbReference type="ARBA" id="ARBA00023125"/>
    </source>
</evidence>
<evidence type="ECO:0000313" key="4">
    <source>
        <dbReference type="Proteomes" id="UP000010820"/>
    </source>
</evidence>
<proteinExistence type="predicted"/>
<dbReference type="EMBL" id="CP003071">
    <property type="protein sequence ID" value="AGA87398.1"/>
    <property type="molecule type" value="Genomic_DNA"/>
</dbReference>
<dbReference type="InterPro" id="IPR001387">
    <property type="entry name" value="Cro/C1-type_HTH"/>
</dbReference>
<dbReference type="KEGG" id="psh:Psest_2894"/>
<dbReference type="InterPro" id="IPR013430">
    <property type="entry name" value="Toxin_antidote_HigA"/>
</dbReference>
<dbReference type="CDD" id="cd00093">
    <property type="entry name" value="HTH_XRE"/>
    <property type="match status" value="1"/>
</dbReference>
<dbReference type="HOGENOM" id="CLU_140230_2_1_6"/>
<dbReference type="Gene3D" id="1.10.260.40">
    <property type="entry name" value="lambda repressor-like DNA-binding domains"/>
    <property type="match status" value="1"/>
</dbReference>